<reference evidence="2 3" key="1">
    <citation type="journal article" date="2012" name="PLoS Pathog.">
        <title>Diverse lifestyles and strategies of plant pathogenesis encoded in the genomes of eighteen Dothideomycetes fungi.</title>
        <authorList>
            <person name="Ohm R.A."/>
            <person name="Feau N."/>
            <person name="Henrissat B."/>
            <person name="Schoch C.L."/>
            <person name="Horwitz B.A."/>
            <person name="Barry K.W."/>
            <person name="Condon B.J."/>
            <person name="Copeland A.C."/>
            <person name="Dhillon B."/>
            <person name="Glaser F."/>
            <person name="Hesse C.N."/>
            <person name="Kosti I."/>
            <person name="LaButti K."/>
            <person name="Lindquist E.A."/>
            <person name="Lucas S."/>
            <person name="Salamov A.A."/>
            <person name="Bradshaw R.E."/>
            <person name="Ciuffetti L."/>
            <person name="Hamelin R.C."/>
            <person name="Kema G.H.J."/>
            <person name="Lawrence C."/>
            <person name="Scott J.A."/>
            <person name="Spatafora J.W."/>
            <person name="Turgeon B.G."/>
            <person name="de Wit P.J.G.M."/>
            <person name="Zhong S."/>
            <person name="Goodwin S.B."/>
            <person name="Grigoriev I.V."/>
        </authorList>
    </citation>
    <scope>NUCLEOTIDE SEQUENCE [LARGE SCALE GENOMIC DNA]</scope>
    <source>
        <strain evidence="3">28A</strain>
    </source>
</reference>
<dbReference type="Proteomes" id="UP000016935">
    <property type="component" value="Unassembled WGS sequence"/>
</dbReference>
<organism evidence="2 3">
    <name type="scientific">Exserohilum turcicum (strain 28A)</name>
    <name type="common">Northern leaf blight fungus</name>
    <name type="synonym">Setosphaeria turcica</name>
    <dbReference type="NCBI Taxonomy" id="671987"/>
    <lineage>
        <taxon>Eukaryota</taxon>
        <taxon>Fungi</taxon>
        <taxon>Dikarya</taxon>
        <taxon>Ascomycota</taxon>
        <taxon>Pezizomycotina</taxon>
        <taxon>Dothideomycetes</taxon>
        <taxon>Pleosporomycetidae</taxon>
        <taxon>Pleosporales</taxon>
        <taxon>Pleosporineae</taxon>
        <taxon>Pleosporaceae</taxon>
        <taxon>Exserohilum</taxon>
    </lineage>
</organism>
<dbReference type="RefSeq" id="XP_008026814.1">
    <property type="nucleotide sequence ID" value="XM_008028623.1"/>
</dbReference>
<feature type="chain" id="PRO_5004353112" evidence="1">
    <location>
        <begin position="18"/>
        <end position="52"/>
    </location>
</feature>
<dbReference type="AlphaFoldDB" id="R0IKD2"/>
<evidence type="ECO:0000313" key="3">
    <source>
        <dbReference type="Proteomes" id="UP000016935"/>
    </source>
</evidence>
<accession>R0IKD2</accession>
<proteinExistence type="predicted"/>
<dbReference type="GeneID" id="19400995"/>
<name>R0IKD2_EXST2</name>
<protein>
    <submittedName>
        <fullName evidence="2">Uncharacterized protein</fullName>
    </submittedName>
</protein>
<sequence>MYITILLAIASAPLALASPFRLDKRNCRTTVRPVLDVCMKTSDVCTGNNLLF</sequence>
<keyword evidence="3" id="KW-1185">Reference proteome</keyword>
<feature type="signal peptide" evidence="1">
    <location>
        <begin position="1"/>
        <end position="17"/>
    </location>
</feature>
<gene>
    <name evidence="2" type="ORF">SETTUDRAFT_169736</name>
</gene>
<dbReference type="HOGENOM" id="CLU_3088785_0_0_1"/>
<evidence type="ECO:0000256" key="1">
    <source>
        <dbReference type="SAM" id="SignalP"/>
    </source>
</evidence>
<keyword evidence="1" id="KW-0732">Signal</keyword>
<dbReference type="EMBL" id="KB908681">
    <property type="protein sequence ID" value="EOA85560.1"/>
    <property type="molecule type" value="Genomic_DNA"/>
</dbReference>
<evidence type="ECO:0000313" key="2">
    <source>
        <dbReference type="EMBL" id="EOA85560.1"/>
    </source>
</evidence>
<reference evidence="2 3" key="2">
    <citation type="journal article" date="2013" name="PLoS Genet.">
        <title>Comparative genome structure, secondary metabolite, and effector coding capacity across Cochliobolus pathogens.</title>
        <authorList>
            <person name="Condon B.J."/>
            <person name="Leng Y."/>
            <person name="Wu D."/>
            <person name="Bushley K.E."/>
            <person name="Ohm R.A."/>
            <person name="Otillar R."/>
            <person name="Martin J."/>
            <person name="Schackwitz W."/>
            <person name="Grimwood J."/>
            <person name="MohdZainudin N."/>
            <person name="Xue C."/>
            <person name="Wang R."/>
            <person name="Manning V.A."/>
            <person name="Dhillon B."/>
            <person name="Tu Z.J."/>
            <person name="Steffenson B.J."/>
            <person name="Salamov A."/>
            <person name="Sun H."/>
            <person name="Lowry S."/>
            <person name="LaButti K."/>
            <person name="Han J."/>
            <person name="Copeland A."/>
            <person name="Lindquist E."/>
            <person name="Barry K."/>
            <person name="Schmutz J."/>
            <person name="Baker S.E."/>
            <person name="Ciuffetti L.M."/>
            <person name="Grigoriev I.V."/>
            <person name="Zhong S."/>
            <person name="Turgeon B.G."/>
        </authorList>
    </citation>
    <scope>NUCLEOTIDE SEQUENCE [LARGE SCALE GENOMIC DNA]</scope>
    <source>
        <strain evidence="3">28A</strain>
    </source>
</reference>